<proteinExistence type="predicted"/>
<accession>A0A6J7KDU2</accession>
<dbReference type="CDD" id="cd03801">
    <property type="entry name" value="GT4_PimA-like"/>
    <property type="match status" value="1"/>
</dbReference>
<dbReference type="PANTHER" id="PTHR12526">
    <property type="entry name" value="GLYCOSYLTRANSFERASE"/>
    <property type="match status" value="1"/>
</dbReference>
<dbReference type="AlphaFoldDB" id="A0A6J7KDU2"/>
<evidence type="ECO:0000313" key="1">
    <source>
        <dbReference type="EMBL" id="CAB4953531.1"/>
    </source>
</evidence>
<dbReference type="Pfam" id="PF13692">
    <property type="entry name" value="Glyco_trans_1_4"/>
    <property type="match status" value="1"/>
</dbReference>
<reference evidence="1" key="1">
    <citation type="submission" date="2020-05" db="EMBL/GenBank/DDBJ databases">
        <authorList>
            <person name="Chiriac C."/>
            <person name="Salcher M."/>
            <person name="Ghai R."/>
            <person name="Kavagutti S V."/>
        </authorList>
    </citation>
    <scope>NUCLEOTIDE SEQUENCE</scope>
</reference>
<dbReference type="InterPro" id="IPR027417">
    <property type="entry name" value="P-loop_NTPase"/>
</dbReference>
<sequence length="895" mass="98969">MLGTQDQWWPHLAEIAASVTHVWLSRPDVTRDFLDKFRTALPDATIVYDTVDLHFLREQRGAEVLQDPLAASAARRFRELEIGLMRQADRVVVVSPVEQDLLRAEERVESDVVPNVHQRHHDWVSPALRDGLLMVGSFRHPPNVDAAKWLATEILPIVRQLRPEVTLRLVGADAPPSVLALAELDGVEVVGWVADLTPEYARARVVVAPLRFGAGLKGKVGEALAYGVPLVLTPIAAEGMDLVHEQHALVHDDVGGFASSVVRLIDDDSLWRVLSAGGREFAAARYSPEAVGPLVRRILDNHEGEQAAVERLPELEPDQKVQPSSADDLLADAERQIAALETRLAAQSHRLGSADEATRVLTHQLEALRRSESISAVVVAADDRFAGERRLLEFERDELLVVVQKLLHRAREVHHVESSRSYAVARRVGRWLRRGRQAQAPAATEADAQRLALLAASGMVDRQWYLAAHPDVAAAGRDPFDHYTTQGWKELRSPGPQFDTAWYVATYPDVLDSGIDPAVHYLVWGWQEGRLPAPWFYPDEYLRRHGLSEGDVCPIVHQAALRPGAIRRDRESQVRGVLGADALAPAAPGLDRRDALVGQVVATAARGAAPPRVTPSTDRVDLLHLHGFKCAGQTFAWILERNFPDQVVYAESQHPGERLAWQRVADEVSLTGARAVSSHLCTLPPVGAGVATLTVAFVRQPRARLLSAYRHDQATGAVTVGDETFAEYLTRVERSGLLTYQVRHLSPQGPPQLRPDWGWDLLPDLIDLERDDLFIGVVERFDESMILLEHRLAALGIDFDGSYGIVHNAARGELVPADTTLSADLSGIDEALYRRVDAALKARWDAFVLEHPEAMKDFRRRCQAVRTSGLHESVSLKYVADWVLLPSALPPRSAD</sequence>
<dbReference type="SUPFAM" id="SSF53756">
    <property type="entry name" value="UDP-Glycosyltransferase/glycogen phosphorylase"/>
    <property type="match status" value="1"/>
</dbReference>
<protein>
    <submittedName>
        <fullName evidence="1">Unannotated protein</fullName>
    </submittedName>
</protein>
<dbReference type="PANTHER" id="PTHR12526:SF600">
    <property type="entry name" value="GLYCOSYL TRANSFERASE GROUP 1"/>
    <property type="match status" value="1"/>
</dbReference>
<dbReference type="Gene3D" id="3.40.50.2000">
    <property type="entry name" value="Glycogen Phosphorylase B"/>
    <property type="match status" value="1"/>
</dbReference>
<name>A0A6J7KDU2_9ZZZZ</name>
<gene>
    <name evidence="1" type="ORF">UFOPK3773_01547</name>
</gene>
<dbReference type="EMBL" id="CAFBNF010000192">
    <property type="protein sequence ID" value="CAB4953531.1"/>
    <property type="molecule type" value="Genomic_DNA"/>
</dbReference>
<organism evidence="1">
    <name type="scientific">freshwater metagenome</name>
    <dbReference type="NCBI Taxonomy" id="449393"/>
    <lineage>
        <taxon>unclassified sequences</taxon>
        <taxon>metagenomes</taxon>
        <taxon>ecological metagenomes</taxon>
    </lineage>
</organism>
<dbReference type="GO" id="GO:0016757">
    <property type="term" value="F:glycosyltransferase activity"/>
    <property type="evidence" value="ECO:0007669"/>
    <property type="project" value="TreeGrafter"/>
</dbReference>
<dbReference type="Gene3D" id="3.40.50.300">
    <property type="entry name" value="P-loop containing nucleotide triphosphate hydrolases"/>
    <property type="match status" value="1"/>
</dbReference>